<evidence type="ECO:0000313" key="1">
    <source>
        <dbReference type="EnsemblMetazoa" id="PPA04242.1"/>
    </source>
</evidence>
<reference evidence="1" key="2">
    <citation type="submission" date="2022-06" db="UniProtKB">
        <authorList>
            <consortium name="EnsemblMetazoa"/>
        </authorList>
    </citation>
    <scope>IDENTIFICATION</scope>
    <source>
        <strain evidence="1">PS312</strain>
    </source>
</reference>
<dbReference type="AlphaFoldDB" id="A0A2A6BDS6"/>
<keyword evidence="2" id="KW-1185">Reference proteome</keyword>
<dbReference type="Proteomes" id="UP000005239">
    <property type="component" value="Unassembled WGS sequence"/>
</dbReference>
<name>A0A2A6BDS6_PRIPA</name>
<gene>
    <name evidence="1" type="primary">WBGene00093796</name>
</gene>
<organism evidence="1 2">
    <name type="scientific">Pristionchus pacificus</name>
    <name type="common">Parasitic nematode worm</name>
    <dbReference type="NCBI Taxonomy" id="54126"/>
    <lineage>
        <taxon>Eukaryota</taxon>
        <taxon>Metazoa</taxon>
        <taxon>Ecdysozoa</taxon>
        <taxon>Nematoda</taxon>
        <taxon>Chromadorea</taxon>
        <taxon>Rhabditida</taxon>
        <taxon>Rhabditina</taxon>
        <taxon>Diplogasteromorpha</taxon>
        <taxon>Diplogasteroidea</taxon>
        <taxon>Neodiplogasteridae</taxon>
        <taxon>Pristionchus</taxon>
    </lineage>
</organism>
<sequence>MPSISTSIGIKIKKLRSLFLSRSSIRRLKNEEKEESSIALLHPEYELIDSIRPSRSLLSIPILLIRSITKTRFEIVGETLETIYTKINEEVPCSSLKKGVMIAPNECAYEVGKAIGHIVSGITQLWLDSKVNSDFVRGLIDAFIDCETNERLNLTQLTVVNNEADDQIDTISRLILLTRKSLRSIRLRRILVCETECASFLWNSIGQCSLIDNVEYEPRKKDKISRSFIMNALEGKRLDSLILSSVDGLTVNDLISIASTNGLSQLRVKGSLLNPSTLISDHFNRTLSNLDILLIHIDINFSLFDSIERESLRILLSSLKESSVLEVVHNSVANPIFVAKIISYWLNLAEETDRIVQLKIEGIGQETQDSAIGRLMRKVDSVQRVAWTPHQIVLSNHKGQVSILDCASLFGDE</sequence>
<accession>A0A2A6BDS6</accession>
<dbReference type="OrthoDB" id="5828333at2759"/>
<accession>A0A8R1Y798</accession>
<dbReference type="EnsemblMetazoa" id="PPA04242.1">
    <property type="protein sequence ID" value="PPA04242.1"/>
    <property type="gene ID" value="WBGene00093796"/>
</dbReference>
<proteinExistence type="predicted"/>
<evidence type="ECO:0000313" key="2">
    <source>
        <dbReference type="Proteomes" id="UP000005239"/>
    </source>
</evidence>
<protein>
    <submittedName>
        <fullName evidence="1">Uncharacterized protein</fullName>
    </submittedName>
</protein>
<reference evidence="2" key="1">
    <citation type="journal article" date="2008" name="Nat. Genet.">
        <title>The Pristionchus pacificus genome provides a unique perspective on nematode lifestyle and parasitism.</title>
        <authorList>
            <person name="Dieterich C."/>
            <person name="Clifton S.W."/>
            <person name="Schuster L.N."/>
            <person name="Chinwalla A."/>
            <person name="Delehaunty K."/>
            <person name="Dinkelacker I."/>
            <person name="Fulton L."/>
            <person name="Fulton R."/>
            <person name="Godfrey J."/>
            <person name="Minx P."/>
            <person name="Mitreva M."/>
            <person name="Roeseler W."/>
            <person name="Tian H."/>
            <person name="Witte H."/>
            <person name="Yang S.P."/>
            <person name="Wilson R.K."/>
            <person name="Sommer R.J."/>
        </authorList>
    </citation>
    <scope>NUCLEOTIDE SEQUENCE [LARGE SCALE GENOMIC DNA]</scope>
    <source>
        <strain evidence="2">PS312</strain>
    </source>
</reference>